<comment type="pathway">
    <text evidence="2 10">Glycan degradation; xylan degradation.</text>
</comment>
<evidence type="ECO:0000256" key="1">
    <source>
        <dbReference type="ARBA" id="ARBA00000681"/>
    </source>
</evidence>
<evidence type="ECO:0000256" key="8">
    <source>
        <dbReference type="ARBA" id="ARBA00023295"/>
    </source>
</evidence>
<proteinExistence type="inferred from homology"/>
<feature type="region of interest" description="Disordered" evidence="11">
    <location>
        <begin position="324"/>
        <end position="383"/>
    </location>
</feature>
<dbReference type="PANTHER" id="PTHR46828:SF2">
    <property type="entry name" value="ENDO-1,4-BETA-XYLANASE A-RELATED"/>
    <property type="match status" value="1"/>
</dbReference>
<feature type="compositionally biased region" description="Low complexity" evidence="11">
    <location>
        <begin position="363"/>
        <end position="373"/>
    </location>
</feature>
<keyword evidence="5 10" id="KW-0858">Xylan degradation</keyword>
<dbReference type="RefSeq" id="XP_028490678.1">
    <property type="nucleotide sequence ID" value="XM_028637559.1"/>
</dbReference>
<feature type="compositionally biased region" description="Basic and acidic residues" evidence="11">
    <location>
        <begin position="754"/>
        <end position="776"/>
    </location>
</feature>
<evidence type="ECO:0000256" key="3">
    <source>
        <dbReference type="ARBA" id="ARBA00007792"/>
    </source>
</evidence>
<reference evidence="15 16" key="1">
    <citation type="submission" date="2018-10" db="EMBL/GenBank/DDBJ databases">
        <title>Genome sequence of Verticillium nonalfalfae VnAa140.</title>
        <authorList>
            <person name="Stajich J.E."/>
            <person name="Kasson M.T."/>
        </authorList>
    </citation>
    <scope>NUCLEOTIDE SEQUENCE [LARGE SCALE GENOMIC DNA]</scope>
    <source>
        <strain evidence="15 16">VnAa140</strain>
    </source>
</reference>
<feature type="signal peptide" evidence="13">
    <location>
        <begin position="1"/>
        <end position="19"/>
    </location>
</feature>
<keyword evidence="13" id="KW-0732">Signal</keyword>
<dbReference type="InterPro" id="IPR033123">
    <property type="entry name" value="GH11_dom"/>
</dbReference>
<dbReference type="GO" id="GO:0031176">
    <property type="term" value="F:endo-1,4-beta-xylanase activity"/>
    <property type="evidence" value="ECO:0007669"/>
    <property type="project" value="UniProtKB-UniRule"/>
</dbReference>
<evidence type="ECO:0000259" key="14">
    <source>
        <dbReference type="PROSITE" id="PS51761"/>
    </source>
</evidence>
<evidence type="ECO:0000256" key="13">
    <source>
        <dbReference type="SAM" id="SignalP"/>
    </source>
</evidence>
<dbReference type="Pfam" id="PF04678">
    <property type="entry name" value="MCU"/>
    <property type="match status" value="1"/>
</dbReference>
<dbReference type="PROSITE" id="PS00776">
    <property type="entry name" value="GH11_1"/>
    <property type="match status" value="1"/>
</dbReference>
<dbReference type="PANTHER" id="PTHR46828">
    <property type="entry name" value="ENDO-1,4-BETA-XYLANASE A-RELATED"/>
    <property type="match status" value="1"/>
</dbReference>
<dbReference type="PROSITE" id="PS51761">
    <property type="entry name" value="GH11_3"/>
    <property type="match status" value="1"/>
</dbReference>
<dbReference type="Gene3D" id="2.60.120.180">
    <property type="match status" value="1"/>
</dbReference>
<dbReference type="STRING" id="1051616.A0A3M9Y069"/>
<accession>A0A3M9Y069</accession>
<dbReference type="InterPro" id="IPR033119">
    <property type="entry name" value="GH11_AS_2"/>
</dbReference>
<evidence type="ECO:0000256" key="6">
    <source>
        <dbReference type="ARBA" id="ARBA00022801"/>
    </source>
</evidence>
<keyword evidence="9 10" id="KW-0624">Polysaccharide degradation</keyword>
<gene>
    <name evidence="15" type="ORF">D7B24_003368</name>
</gene>
<evidence type="ECO:0000256" key="4">
    <source>
        <dbReference type="ARBA" id="ARBA00012590"/>
    </source>
</evidence>
<dbReference type="InterPro" id="IPR001137">
    <property type="entry name" value="Glyco_hydro_11"/>
</dbReference>
<dbReference type="EMBL" id="RBVV01000195">
    <property type="protein sequence ID" value="RNJ52520.1"/>
    <property type="molecule type" value="Genomic_DNA"/>
</dbReference>
<dbReference type="SUPFAM" id="SSF49899">
    <property type="entry name" value="Concanavalin A-like lectins/glucanases"/>
    <property type="match status" value="1"/>
</dbReference>
<dbReference type="UniPathway" id="UPA00114"/>
<feature type="domain" description="GH11" evidence="14">
    <location>
        <begin position="43"/>
        <end position="231"/>
    </location>
</feature>
<keyword evidence="6 10" id="KW-0378">Hydrolase</keyword>
<feature type="chain" id="PRO_5018053619" description="endo-1,4-beta-xylanase" evidence="13">
    <location>
        <begin position="20"/>
        <end position="776"/>
    </location>
</feature>
<evidence type="ECO:0000256" key="12">
    <source>
        <dbReference type="SAM" id="Phobius"/>
    </source>
</evidence>
<keyword evidence="8 10" id="KW-0326">Glycosidase</keyword>
<organism evidence="15 16">
    <name type="scientific">Verticillium nonalfalfae</name>
    <dbReference type="NCBI Taxonomy" id="1051616"/>
    <lineage>
        <taxon>Eukaryota</taxon>
        <taxon>Fungi</taxon>
        <taxon>Dikarya</taxon>
        <taxon>Ascomycota</taxon>
        <taxon>Pezizomycotina</taxon>
        <taxon>Sordariomycetes</taxon>
        <taxon>Hypocreomycetidae</taxon>
        <taxon>Glomerellales</taxon>
        <taxon>Plectosphaerellaceae</taxon>
        <taxon>Verticillium</taxon>
    </lineage>
</organism>
<comment type="catalytic activity">
    <reaction evidence="1 10">
        <text>Endohydrolysis of (1-&gt;4)-beta-D-xylosidic linkages in xylans.</text>
        <dbReference type="EC" id="3.2.1.8"/>
    </reaction>
</comment>
<dbReference type="Pfam" id="PF00457">
    <property type="entry name" value="Glyco_hydro_11"/>
    <property type="match status" value="1"/>
</dbReference>
<dbReference type="AlphaFoldDB" id="A0A3M9Y069"/>
<feature type="transmembrane region" description="Helical" evidence="12">
    <location>
        <begin position="633"/>
        <end position="653"/>
    </location>
</feature>
<evidence type="ECO:0000256" key="2">
    <source>
        <dbReference type="ARBA" id="ARBA00004851"/>
    </source>
</evidence>
<feature type="compositionally biased region" description="Acidic residues" evidence="11">
    <location>
        <begin position="741"/>
        <end position="753"/>
    </location>
</feature>
<feature type="region of interest" description="Disordered" evidence="11">
    <location>
        <begin position="467"/>
        <end position="520"/>
    </location>
</feature>
<dbReference type="InterPro" id="IPR018208">
    <property type="entry name" value="GH11_AS_1"/>
</dbReference>
<evidence type="ECO:0000256" key="7">
    <source>
        <dbReference type="ARBA" id="ARBA00023277"/>
    </source>
</evidence>
<feature type="active site" description="Nucleophile" evidence="10">
    <location>
        <position position="127"/>
    </location>
</feature>
<evidence type="ECO:0000256" key="10">
    <source>
        <dbReference type="PROSITE-ProRule" id="PRU01097"/>
    </source>
</evidence>
<dbReference type="PRINTS" id="PR00911">
    <property type="entry name" value="GLHYDRLASE11"/>
</dbReference>
<dbReference type="InterPro" id="IPR013319">
    <property type="entry name" value="GH11/12"/>
</dbReference>
<keyword evidence="16" id="KW-1185">Reference proteome</keyword>
<evidence type="ECO:0000256" key="11">
    <source>
        <dbReference type="SAM" id="MobiDB-lite"/>
    </source>
</evidence>
<dbReference type="GO" id="GO:0045493">
    <property type="term" value="P:xylan catabolic process"/>
    <property type="evidence" value="ECO:0007669"/>
    <property type="project" value="UniProtKB-UniRule"/>
</dbReference>
<evidence type="ECO:0000256" key="9">
    <source>
        <dbReference type="ARBA" id="ARBA00023326"/>
    </source>
</evidence>
<dbReference type="FunFam" id="2.60.120.180:FF:000001">
    <property type="entry name" value="Endo-1,4-beta-xylanase"/>
    <property type="match status" value="1"/>
</dbReference>
<dbReference type="Proteomes" id="UP000267145">
    <property type="component" value="Unassembled WGS sequence"/>
</dbReference>
<keyword evidence="12" id="KW-0472">Membrane</keyword>
<keyword evidence="12" id="KW-1133">Transmembrane helix</keyword>
<comment type="caution">
    <text evidence="15">The sequence shown here is derived from an EMBL/GenBank/DDBJ whole genome shotgun (WGS) entry which is preliminary data.</text>
</comment>
<feature type="compositionally biased region" description="Basic and acidic residues" evidence="11">
    <location>
        <begin position="324"/>
        <end position="338"/>
    </location>
</feature>
<sequence length="776" mass="87094">MVSFRSLLLAASALTAVLGRPFDNFDGPDVNITDAGELLERRQVTANSEGTHNGYFYSWWSDGGGQVTYTMGAGSRYSVTWKDTGNFVGGKGWNPGTGRTINYGGSFSPQGNGYLAIYGWTRNPLIEYYVVESYGTYNPGSGGQLKGTVTTDGGTYNVYVSTRTNQPSIDGTRTFQQYWSVRTSKRVGGAVTMQNHFNAWAQFGMNLGSHYYQIVATEGYQSSGSSDIYVQTQYKIELQLHKTRTLYQIDDEMSVALRRVCCRWPDIRSTTSLTATCRRSLPLVGSATPFRPGVPVSRDARYQDNGRAFSVCRALQAQGIEPDPAAKAKDLSHKAVHEEEQEFSEEFARRKQAHRPWHRAGSEAEPPSSSPDPTHGDKTRGRLLTTPTRLLKLILPLPLHADKADRTLNDEDKSEAALAREEHEEIQPLALLIHPHQPLSYIERLLQAEVPPIIDGNVQRPPAISFRAEADLGEDESTTKKPSKKTKKGQINATKKPEKGNVSSYSGLGHDGPERASSEANWVKWSSSTEIGDFIRDAARGREFAVAIEGYDKELRVAVPSFNDRTYYMRVRLRKMSRRVESQAKIKQDCDELAHKAVHRIAQGGFAMLLGWWGTVYYVTFHTDAGWDLVEPVTYLVGLTTIMGGYMWFLYVSRELSYKAAMKVTLSKRQEALYAARGFNYEKWEGLVDEANALRREIKMVANEYDVDWDEMVDLGGEEVKEVLEEEKEKKKKKNSGKKEDEEEDEDDDEDDAERQPKRSGEKSGTNGKEKQGERD</sequence>
<dbReference type="PROSITE" id="PS00777">
    <property type="entry name" value="GH11_2"/>
    <property type="match status" value="1"/>
</dbReference>
<dbReference type="InterPro" id="IPR006769">
    <property type="entry name" value="MCU_C"/>
</dbReference>
<dbReference type="InterPro" id="IPR013320">
    <property type="entry name" value="ConA-like_dom_sf"/>
</dbReference>
<protein>
    <recommendedName>
        <fullName evidence="4 10">endo-1,4-beta-xylanase</fullName>
        <ecNumber evidence="4 10">3.2.1.8</ecNumber>
    </recommendedName>
</protein>
<feature type="active site" description="Proton donor" evidence="10">
    <location>
        <position position="218"/>
    </location>
</feature>
<name>A0A3M9Y069_9PEZI</name>
<keyword evidence="7 10" id="KW-0119">Carbohydrate metabolism</keyword>
<comment type="similarity">
    <text evidence="3 10">Belongs to the glycosyl hydrolase 11 (cellulase G) family.</text>
</comment>
<evidence type="ECO:0000313" key="15">
    <source>
        <dbReference type="EMBL" id="RNJ52520.1"/>
    </source>
</evidence>
<dbReference type="GeneID" id="39607057"/>
<evidence type="ECO:0000256" key="5">
    <source>
        <dbReference type="ARBA" id="ARBA00022651"/>
    </source>
</evidence>
<dbReference type="EC" id="3.2.1.8" evidence="4 10"/>
<feature type="region of interest" description="Disordered" evidence="11">
    <location>
        <begin position="724"/>
        <end position="776"/>
    </location>
</feature>
<evidence type="ECO:0000313" key="16">
    <source>
        <dbReference type="Proteomes" id="UP000267145"/>
    </source>
</evidence>
<keyword evidence="12" id="KW-0812">Transmembrane</keyword>